<evidence type="ECO:0000313" key="2">
    <source>
        <dbReference type="EMBL" id="ORZ02327.1"/>
    </source>
</evidence>
<dbReference type="InParanoid" id="A0A1X2HRX3"/>
<dbReference type="STRING" id="13706.A0A1X2HRX3"/>
<dbReference type="InterPro" id="IPR052086">
    <property type="entry name" value="Mannan_Polymerase_Subunit"/>
</dbReference>
<proteinExistence type="inferred from homology"/>
<evidence type="ECO:0000256" key="1">
    <source>
        <dbReference type="ARBA" id="ARBA00037964"/>
    </source>
</evidence>
<dbReference type="AlphaFoldDB" id="A0A1X2HRX3"/>
<reference evidence="2 3" key="1">
    <citation type="submission" date="2016-07" db="EMBL/GenBank/DDBJ databases">
        <title>Pervasive Adenine N6-methylation of Active Genes in Fungi.</title>
        <authorList>
            <consortium name="DOE Joint Genome Institute"/>
            <person name="Mondo S.J."/>
            <person name="Dannebaum R.O."/>
            <person name="Kuo R.C."/>
            <person name="Labutti K."/>
            <person name="Haridas S."/>
            <person name="Kuo A."/>
            <person name="Salamov A."/>
            <person name="Ahrendt S.R."/>
            <person name="Lipzen A."/>
            <person name="Sullivan W."/>
            <person name="Andreopoulos W.B."/>
            <person name="Clum A."/>
            <person name="Lindquist E."/>
            <person name="Daum C."/>
            <person name="Ramamoorthy G.K."/>
            <person name="Gryganskyi A."/>
            <person name="Culley D."/>
            <person name="Magnuson J.K."/>
            <person name="James T.Y."/>
            <person name="O'Malley M.A."/>
            <person name="Stajich J.E."/>
            <person name="Spatafora J.W."/>
            <person name="Visel A."/>
            <person name="Grigoriev I.V."/>
        </authorList>
    </citation>
    <scope>NUCLEOTIDE SEQUENCE [LARGE SCALE GENOMIC DNA]</scope>
    <source>
        <strain evidence="2 3">NRRL 2496</strain>
    </source>
</reference>
<organism evidence="2 3">
    <name type="scientific">Syncephalastrum racemosum</name>
    <name type="common">Filamentous fungus</name>
    <dbReference type="NCBI Taxonomy" id="13706"/>
    <lineage>
        <taxon>Eukaryota</taxon>
        <taxon>Fungi</taxon>
        <taxon>Fungi incertae sedis</taxon>
        <taxon>Mucoromycota</taxon>
        <taxon>Mucoromycotina</taxon>
        <taxon>Mucoromycetes</taxon>
        <taxon>Mucorales</taxon>
        <taxon>Syncephalastraceae</taxon>
        <taxon>Syncephalastrum</taxon>
    </lineage>
</organism>
<evidence type="ECO:0000313" key="3">
    <source>
        <dbReference type="Proteomes" id="UP000242180"/>
    </source>
</evidence>
<sequence>MVDMPTHLGKLNKVPLDGVGATFTLVKSHVHREGANFPPYVFQHQVETEGFAKMAKAMGFGVYGLPGYLIYHVMNQ</sequence>
<keyword evidence="3" id="KW-1185">Reference proteome</keyword>
<dbReference type="Gene3D" id="3.90.550.10">
    <property type="entry name" value="Spore Coat Polysaccharide Biosynthesis Protein SpsA, Chain A"/>
    <property type="match status" value="1"/>
</dbReference>
<dbReference type="PANTHER" id="PTHR43083">
    <property type="entry name" value="MANNAN POLYMERASE II"/>
    <property type="match status" value="1"/>
</dbReference>
<dbReference type="EMBL" id="MCGN01000001">
    <property type="protein sequence ID" value="ORZ02327.1"/>
    <property type="molecule type" value="Genomic_DNA"/>
</dbReference>
<comment type="caution">
    <text evidence="2">The sequence shown here is derived from an EMBL/GenBank/DDBJ whole genome shotgun (WGS) entry which is preliminary data.</text>
</comment>
<dbReference type="Proteomes" id="UP000242180">
    <property type="component" value="Unassembled WGS sequence"/>
</dbReference>
<dbReference type="OrthoDB" id="2405412at2759"/>
<gene>
    <name evidence="2" type="ORF">BCR43DRAFT_481378</name>
</gene>
<dbReference type="InterPro" id="IPR029044">
    <property type="entry name" value="Nucleotide-diphossugar_trans"/>
</dbReference>
<accession>A0A1X2HRX3</accession>
<comment type="similarity">
    <text evidence="1">Belongs to the ANP1/MMN9/VAN1 family.</text>
</comment>
<protein>
    <submittedName>
        <fullName evidence="2">Uncharacterized protein</fullName>
    </submittedName>
</protein>
<dbReference type="PANTHER" id="PTHR43083:SF6">
    <property type="entry name" value="MANNAN POLYMERASE COMPLEXES SUBUNIT MNN9"/>
    <property type="match status" value="1"/>
</dbReference>
<name>A0A1X2HRX3_SYNRA</name>
<dbReference type="Pfam" id="PF03452">
    <property type="entry name" value="Anp1"/>
    <property type="match status" value="1"/>
</dbReference>